<reference evidence="1" key="1">
    <citation type="submission" date="2023-08" db="EMBL/GenBank/DDBJ databases">
        <title>Black Yeasts Isolated from many extreme environments.</title>
        <authorList>
            <person name="Coleine C."/>
            <person name="Stajich J.E."/>
            <person name="Selbmann L."/>
        </authorList>
    </citation>
    <scope>NUCLEOTIDE SEQUENCE</scope>
    <source>
        <strain evidence="1">CCFEE 5810</strain>
    </source>
</reference>
<dbReference type="PANTHER" id="PTHR42085:SF1">
    <property type="entry name" value="F-BOX DOMAIN-CONTAINING PROTEIN"/>
    <property type="match status" value="1"/>
</dbReference>
<dbReference type="EMBL" id="JAVRQU010000015">
    <property type="protein sequence ID" value="KAK5694677.1"/>
    <property type="molecule type" value="Genomic_DNA"/>
</dbReference>
<comment type="caution">
    <text evidence="1">The sequence shown here is derived from an EMBL/GenBank/DDBJ whole genome shotgun (WGS) entry which is preliminary data.</text>
</comment>
<organism evidence="1 2">
    <name type="scientific">Elasticomyces elasticus</name>
    <dbReference type="NCBI Taxonomy" id="574655"/>
    <lineage>
        <taxon>Eukaryota</taxon>
        <taxon>Fungi</taxon>
        <taxon>Dikarya</taxon>
        <taxon>Ascomycota</taxon>
        <taxon>Pezizomycotina</taxon>
        <taxon>Dothideomycetes</taxon>
        <taxon>Dothideomycetidae</taxon>
        <taxon>Mycosphaerellales</taxon>
        <taxon>Teratosphaeriaceae</taxon>
        <taxon>Elasticomyces</taxon>
    </lineage>
</organism>
<evidence type="ECO:0000313" key="2">
    <source>
        <dbReference type="Proteomes" id="UP001310594"/>
    </source>
</evidence>
<gene>
    <name evidence="1" type="ORF">LTR97_009267</name>
</gene>
<evidence type="ECO:0000313" key="1">
    <source>
        <dbReference type="EMBL" id="KAK5694677.1"/>
    </source>
</evidence>
<sequence length="309" mass="35295">MPLRLSKLAQGYNDPYFRSLPFDQQMARISLQQINPGPEGVESMSKYRCNTMVVEVEGVDERLSRLGRLKDQVKASPLLALPEKVRHQIFALAVTYDEPIPTRQHTAITSPNATDSKENVIVKRTWRFSPPLLRVCRQTEQEATALFYAMNDFIVELTDGDVTALVAWLQSMNPVHLKLIPKLILSMNVYSYFDLNALRQAEGTVGASYDHQVLSKLLVGGGIRADRIVMVDLTNARNLARDAYWLRRGMKDAEALVKWWFGELRNWLDFEEYNCGAYQDKEEGERRVLEDSGMEFDVGRKMEALMTLA</sequence>
<dbReference type="PANTHER" id="PTHR42085">
    <property type="entry name" value="F-BOX DOMAIN-CONTAINING PROTEIN"/>
    <property type="match status" value="1"/>
</dbReference>
<protein>
    <submittedName>
        <fullName evidence="1">Uncharacterized protein</fullName>
    </submittedName>
</protein>
<dbReference type="Proteomes" id="UP001310594">
    <property type="component" value="Unassembled WGS sequence"/>
</dbReference>
<dbReference type="InterPro" id="IPR038883">
    <property type="entry name" value="AN11006-like"/>
</dbReference>
<accession>A0AAN7W286</accession>
<proteinExistence type="predicted"/>
<dbReference type="AlphaFoldDB" id="A0AAN7W286"/>
<name>A0AAN7W286_9PEZI</name>